<comment type="similarity">
    <text evidence="7">Belongs to the binding-protein-dependent transport system permease family.</text>
</comment>
<feature type="transmembrane region" description="Helical" evidence="7">
    <location>
        <begin position="175"/>
        <end position="194"/>
    </location>
</feature>
<reference evidence="9 10" key="1">
    <citation type="submission" date="2018-05" db="EMBL/GenBank/DDBJ databases">
        <title>Genomic Encyclopedia of Type Strains, Phase IV (KMG-IV): sequencing the most valuable type-strain genomes for metagenomic binning, comparative biology and taxonomic classification.</title>
        <authorList>
            <person name="Goeker M."/>
        </authorList>
    </citation>
    <scope>NUCLEOTIDE SEQUENCE [LARGE SCALE GENOMIC DNA]</scope>
    <source>
        <strain evidence="9 10">DSM 6462</strain>
    </source>
</reference>
<dbReference type="PANTHER" id="PTHR43163">
    <property type="entry name" value="DIPEPTIDE TRANSPORT SYSTEM PERMEASE PROTEIN DPPB-RELATED"/>
    <property type="match status" value="1"/>
</dbReference>
<evidence type="ECO:0000313" key="10">
    <source>
        <dbReference type="Proteomes" id="UP000248021"/>
    </source>
</evidence>
<dbReference type="Pfam" id="PF19300">
    <property type="entry name" value="BPD_transp_1_N"/>
    <property type="match status" value="1"/>
</dbReference>
<feature type="transmembrane region" description="Helical" evidence="7">
    <location>
        <begin position="12"/>
        <end position="30"/>
    </location>
</feature>
<dbReference type="OrthoDB" id="9805855at2"/>
<proteinExistence type="inferred from homology"/>
<dbReference type="PANTHER" id="PTHR43163:SF6">
    <property type="entry name" value="DIPEPTIDE TRANSPORT SYSTEM PERMEASE PROTEIN DPPB-RELATED"/>
    <property type="match status" value="1"/>
</dbReference>
<dbReference type="GO" id="GO:0005886">
    <property type="term" value="C:plasma membrane"/>
    <property type="evidence" value="ECO:0007669"/>
    <property type="project" value="UniProtKB-SubCell"/>
</dbReference>
<dbReference type="Proteomes" id="UP000248021">
    <property type="component" value="Unassembled WGS sequence"/>
</dbReference>
<accession>A0A2V3U1I4</accession>
<dbReference type="Gene3D" id="1.10.3720.10">
    <property type="entry name" value="MetI-like"/>
    <property type="match status" value="1"/>
</dbReference>
<keyword evidence="2 7" id="KW-0813">Transport</keyword>
<evidence type="ECO:0000256" key="4">
    <source>
        <dbReference type="ARBA" id="ARBA00022692"/>
    </source>
</evidence>
<dbReference type="EMBL" id="QJJK01000010">
    <property type="protein sequence ID" value="PXW55273.1"/>
    <property type="molecule type" value="Genomic_DNA"/>
</dbReference>
<feature type="transmembrane region" description="Helical" evidence="7">
    <location>
        <begin position="275"/>
        <end position="298"/>
    </location>
</feature>
<dbReference type="RefSeq" id="WP_110376862.1">
    <property type="nucleotide sequence ID" value="NZ_JAHBRY010000003.1"/>
</dbReference>
<evidence type="ECO:0000256" key="7">
    <source>
        <dbReference type="RuleBase" id="RU363032"/>
    </source>
</evidence>
<keyword evidence="4 7" id="KW-0812">Transmembrane</keyword>
<keyword evidence="6 7" id="KW-0472">Membrane</keyword>
<dbReference type="GO" id="GO:0055085">
    <property type="term" value="P:transmembrane transport"/>
    <property type="evidence" value="ECO:0007669"/>
    <property type="project" value="InterPro"/>
</dbReference>
<gene>
    <name evidence="9" type="ORF">C7450_110212</name>
</gene>
<dbReference type="Pfam" id="PF00528">
    <property type="entry name" value="BPD_transp_1"/>
    <property type="match status" value="1"/>
</dbReference>
<keyword evidence="5 7" id="KW-1133">Transmembrane helix</keyword>
<keyword evidence="10" id="KW-1185">Reference proteome</keyword>
<dbReference type="InterPro" id="IPR045621">
    <property type="entry name" value="BPD_transp_1_N"/>
</dbReference>
<dbReference type="SUPFAM" id="SSF161098">
    <property type="entry name" value="MetI-like"/>
    <property type="match status" value="1"/>
</dbReference>
<feature type="transmembrane region" description="Helical" evidence="7">
    <location>
        <begin position="132"/>
        <end position="155"/>
    </location>
</feature>
<sequence length="312" mass="33762">MLRYILRRLWSLLLVWAVTVTVTFFAMRMVPGDPITVMLSDQSGNVDLAERLRAQYGLDRPLLYQLFDYLAGIASGTFGLSYRFVGYSVINVIAGGLAITPILALVSFLVALPIGVVLGVSAAVRAGGWLDAVITIALVASISIPSFALAAVLVWVFSIKLELLPVAGWGSVEQAILPIIVLVVAPTAVIARLARTYMLEVLDCDYVRTARAKGVRESLVIYRHAMRNTLVPLLTSVGIIFGALLSGAFIVETVFNIPGLGRIAVESILARDYPVTMTIVLLFTAFYTLINFAVDLLYGIVDPRVRLTGDAS</sequence>
<evidence type="ECO:0000256" key="1">
    <source>
        <dbReference type="ARBA" id="ARBA00004651"/>
    </source>
</evidence>
<evidence type="ECO:0000256" key="3">
    <source>
        <dbReference type="ARBA" id="ARBA00022475"/>
    </source>
</evidence>
<dbReference type="PROSITE" id="PS50928">
    <property type="entry name" value="ABC_TM1"/>
    <property type="match status" value="1"/>
</dbReference>
<protein>
    <submittedName>
        <fullName evidence="9">Oligopeptide transport system permease protein</fullName>
    </submittedName>
</protein>
<feature type="domain" description="ABC transmembrane type-1" evidence="8">
    <location>
        <begin position="97"/>
        <end position="298"/>
    </location>
</feature>
<feature type="transmembrane region" description="Helical" evidence="7">
    <location>
        <begin position="230"/>
        <end position="255"/>
    </location>
</feature>
<evidence type="ECO:0000256" key="6">
    <source>
        <dbReference type="ARBA" id="ARBA00023136"/>
    </source>
</evidence>
<evidence type="ECO:0000259" key="8">
    <source>
        <dbReference type="PROSITE" id="PS50928"/>
    </source>
</evidence>
<evidence type="ECO:0000256" key="2">
    <source>
        <dbReference type="ARBA" id="ARBA00022448"/>
    </source>
</evidence>
<dbReference type="InterPro" id="IPR000515">
    <property type="entry name" value="MetI-like"/>
</dbReference>
<feature type="transmembrane region" description="Helical" evidence="7">
    <location>
        <begin position="89"/>
        <end position="120"/>
    </location>
</feature>
<dbReference type="AlphaFoldDB" id="A0A2V3U1I4"/>
<evidence type="ECO:0000256" key="5">
    <source>
        <dbReference type="ARBA" id="ARBA00022989"/>
    </source>
</evidence>
<dbReference type="InterPro" id="IPR035906">
    <property type="entry name" value="MetI-like_sf"/>
</dbReference>
<keyword evidence="3" id="KW-1003">Cell membrane</keyword>
<dbReference type="CDD" id="cd06261">
    <property type="entry name" value="TM_PBP2"/>
    <property type="match status" value="1"/>
</dbReference>
<organism evidence="9 10">
    <name type="scientific">Chelatococcus asaccharovorans</name>
    <dbReference type="NCBI Taxonomy" id="28210"/>
    <lineage>
        <taxon>Bacteria</taxon>
        <taxon>Pseudomonadati</taxon>
        <taxon>Pseudomonadota</taxon>
        <taxon>Alphaproteobacteria</taxon>
        <taxon>Hyphomicrobiales</taxon>
        <taxon>Chelatococcaceae</taxon>
        <taxon>Chelatococcus</taxon>
    </lineage>
</organism>
<evidence type="ECO:0000313" key="9">
    <source>
        <dbReference type="EMBL" id="PXW55273.1"/>
    </source>
</evidence>
<comment type="subcellular location">
    <subcellularLocation>
        <location evidence="1 7">Cell membrane</location>
        <topology evidence="1 7">Multi-pass membrane protein</topology>
    </subcellularLocation>
</comment>
<name>A0A2V3U1I4_9HYPH</name>
<comment type="caution">
    <text evidence="9">The sequence shown here is derived from an EMBL/GenBank/DDBJ whole genome shotgun (WGS) entry which is preliminary data.</text>
</comment>